<dbReference type="GO" id="GO:0006635">
    <property type="term" value="P:fatty acid beta-oxidation"/>
    <property type="evidence" value="ECO:0007669"/>
    <property type="project" value="TreeGrafter"/>
</dbReference>
<name>A0A381P5C3_9ZZZZ</name>
<evidence type="ECO:0000256" key="2">
    <source>
        <dbReference type="ARBA" id="ARBA00023239"/>
    </source>
</evidence>
<dbReference type="InterPro" id="IPR029045">
    <property type="entry name" value="ClpP/crotonase-like_dom_sf"/>
</dbReference>
<dbReference type="AlphaFoldDB" id="A0A381P5C3"/>
<comment type="similarity">
    <text evidence="1">Belongs to the enoyl-CoA hydratase/isomerase family.</text>
</comment>
<reference evidence="3" key="1">
    <citation type="submission" date="2018-05" db="EMBL/GenBank/DDBJ databases">
        <authorList>
            <person name="Lanie J.A."/>
            <person name="Ng W.-L."/>
            <person name="Kazmierczak K.M."/>
            <person name="Andrzejewski T.M."/>
            <person name="Davidsen T.M."/>
            <person name="Wayne K.J."/>
            <person name="Tettelin H."/>
            <person name="Glass J.I."/>
            <person name="Rusch D."/>
            <person name="Podicherti R."/>
            <person name="Tsui H.-C.T."/>
            <person name="Winkler M.E."/>
        </authorList>
    </citation>
    <scope>NUCLEOTIDE SEQUENCE</scope>
</reference>
<dbReference type="FunFam" id="1.10.12.10:FF:000001">
    <property type="entry name" value="Probable enoyl-CoA hydratase, mitochondrial"/>
    <property type="match status" value="1"/>
</dbReference>
<dbReference type="Gene3D" id="1.10.12.10">
    <property type="entry name" value="Lyase 2-enoyl-coa Hydratase, Chain A, domain 2"/>
    <property type="match status" value="1"/>
</dbReference>
<dbReference type="SUPFAM" id="SSF52096">
    <property type="entry name" value="ClpP/crotonase"/>
    <property type="match status" value="1"/>
</dbReference>
<dbReference type="PROSITE" id="PS00166">
    <property type="entry name" value="ENOYL_COA_HYDRATASE"/>
    <property type="match status" value="1"/>
</dbReference>
<dbReference type="EMBL" id="UINC01000849">
    <property type="protein sequence ID" value="SUZ62131.1"/>
    <property type="molecule type" value="Genomic_DNA"/>
</dbReference>
<dbReference type="Pfam" id="PF00378">
    <property type="entry name" value="ECH_1"/>
    <property type="match status" value="1"/>
</dbReference>
<evidence type="ECO:0008006" key="4">
    <source>
        <dbReference type="Google" id="ProtNLM"/>
    </source>
</evidence>
<dbReference type="InterPro" id="IPR001753">
    <property type="entry name" value="Enoyl-CoA_hydra/iso"/>
</dbReference>
<gene>
    <name evidence="3" type="ORF">METZ01_LOCUS14985</name>
</gene>
<protein>
    <recommendedName>
        <fullName evidence="4">Enoyl-CoA hydratase</fullName>
    </recommendedName>
</protein>
<dbReference type="GO" id="GO:0016836">
    <property type="term" value="F:hydro-lyase activity"/>
    <property type="evidence" value="ECO:0007669"/>
    <property type="project" value="UniProtKB-ARBA"/>
</dbReference>
<dbReference type="CDD" id="cd06558">
    <property type="entry name" value="crotonase-like"/>
    <property type="match status" value="1"/>
</dbReference>
<evidence type="ECO:0000256" key="1">
    <source>
        <dbReference type="ARBA" id="ARBA00005254"/>
    </source>
</evidence>
<dbReference type="FunFam" id="3.90.226.10:FF:000009">
    <property type="entry name" value="Carnitinyl-CoA dehydratase"/>
    <property type="match status" value="1"/>
</dbReference>
<dbReference type="InterPro" id="IPR018376">
    <property type="entry name" value="Enoyl-CoA_hyd/isom_CS"/>
</dbReference>
<sequence>MASDVGAYENLIVDFKDSVATITINRPDVLNALNAETTLELGRAVDSLASDDRYRVLVITGAGEQAFVAGADIGVLATYDPVEAREAARLGQSTFDKIEECGKPVIAAINGYALGGGCELALACHIRFAVEGAQIGLPEINLGVIPGHGGTQRLARLIGKSAAIELICSGAHVNTTDAVRIGLVNAVHPADSLMEAVYEFASRLASKPRIAMRYALEAVNQGMNVTLKEGEAIEADLFGLCFATEDQTEGMSAFLEKRKANWKGR</sequence>
<dbReference type="Gene3D" id="3.90.226.10">
    <property type="entry name" value="2-enoyl-CoA Hydratase, Chain A, domain 1"/>
    <property type="match status" value="1"/>
</dbReference>
<keyword evidence="2" id="KW-0456">Lyase</keyword>
<proteinExistence type="inferred from homology"/>
<dbReference type="PANTHER" id="PTHR11941">
    <property type="entry name" value="ENOYL-COA HYDRATASE-RELATED"/>
    <property type="match status" value="1"/>
</dbReference>
<accession>A0A381P5C3</accession>
<dbReference type="InterPro" id="IPR014748">
    <property type="entry name" value="Enoyl-CoA_hydra_C"/>
</dbReference>
<dbReference type="PANTHER" id="PTHR11941:SF54">
    <property type="entry name" value="ENOYL-COA HYDRATASE, MITOCHONDRIAL"/>
    <property type="match status" value="1"/>
</dbReference>
<evidence type="ECO:0000313" key="3">
    <source>
        <dbReference type="EMBL" id="SUZ62131.1"/>
    </source>
</evidence>
<organism evidence="3">
    <name type="scientific">marine metagenome</name>
    <dbReference type="NCBI Taxonomy" id="408172"/>
    <lineage>
        <taxon>unclassified sequences</taxon>
        <taxon>metagenomes</taxon>
        <taxon>ecological metagenomes</taxon>
    </lineage>
</organism>